<organism evidence="6 7">
    <name type="scientific">Catalinimonas alkaloidigena</name>
    <dbReference type="NCBI Taxonomy" id="1075417"/>
    <lineage>
        <taxon>Bacteria</taxon>
        <taxon>Pseudomonadati</taxon>
        <taxon>Bacteroidota</taxon>
        <taxon>Cytophagia</taxon>
        <taxon>Cytophagales</taxon>
        <taxon>Catalimonadaceae</taxon>
        <taxon>Catalinimonas</taxon>
    </lineage>
</organism>
<dbReference type="EMBL" id="FNFO01000012">
    <property type="protein sequence ID" value="SDM29718.1"/>
    <property type="molecule type" value="Genomic_DNA"/>
</dbReference>
<gene>
    <name evidence="6" type="ORF">SAMN05421823_1129</name>
</gene>
<dbReference type="InterPro" id="IPR008969">
    <property type="entry name" value="CarboxyPept-like_regulatory"/>
</dbReference>
<feature type="chain" id="PRO_5011724652" evidence="4">
    <location>
        <begin position="21"/>
        <end position="774"/>
    </location>
</feature>
<evidence type="ECO:0000313" key="7">
    <source>
        <dbReference type="Proteomes" id="UP000198510"/>
    </source>
</evidence>
<evidence type="ECO:0000313" key="6">
    <source>
        <dbReference type="EMBL" id="SDM29718.1"/>
    </source>
</evidence>
<dbReference type="InterPro" id="IPR012910">
    <property type="entry name" value="Plug_dom"/>
</dbReference>
<name>A0A1G9S2C6_9BACT</name>
<dbReference type="Pfam" id="PF07715">
    <property type="entry name" value="Plug"/>
    <property type="match status" value="1"/>
</dbReference>
<keyword evidence="3" id="KW-0998">Cell outer membrane</keyword>
<dbReference type="AlphaFoldDB" id="A0A1G9S2C6"/>
<feature type="domain" description="TonB-dependent receptor plug" evidence="5">
    <location>
        <begin position="123"/>
        <end position="224"/>
    </location>
</feature>
<comment type="subcellular location">
    <subcellularLocation>
        <location evidence="1">Cell outer membrane</location>
    </subcellularLocation>
</comment>
<keyword evidence="7" id="KW-1185">Reference proteome</keyword>
<keyword evidence="6" id="KW-0675">Receptor</keyword>
<proteinExistence type="predicted"/>
<evidence type="ECO:0000259" key="5">
    <source>
        <dbReference type="Pfam" id="PF07715"/>
    </source>
</evidence>
<dbReference type="GO" id="GO:0009279">
    <property type="term" value="C:cell outer membrane"/>
    <property type="evidence" value="ECO:0007669"/>
    <property type="project" value="UniProtKB-SubCell"/>
</dbReference>
<sequence length="774" mass="85481">MVRCLLFCLLGLLGSAGAYAQTSEIRGFLYDAASGEPLLYTPVFLVGTSYGAVTDVNGYFSLNRIPPGDYTLRATSLGYDTLTEAVSVTAGQILTRKLYLNEQVQELQTVEVRSTRIPKESVVNASVTTITPQQIKLLPSVGGAPDVAQYLQTIPGVIFTGDQGGQLYIRGGTPVQSLFLLDGMIIYNPLHSIGLFSVFDTDILKSVDVYTGGFGAEYGARTSAVVDLHTADGNKNRLTGQLGANPFTAKLTLEGPLKKADANGTAITFLLSGRTSYLNRTSTTLYDYAQTSNAVQSNAGLPYQFNDFYGKVTLSGAGGSKLSLFGFNFNDRADLGYPFSFGWDSWGAGSNFLLLFNGSSVVMEGRFAYSQYQIGLTEATAAPRESSIGSFNGGLDFTYYLGKSDLKYGFGVIGNNTSFTSAGTPTQRQLLYDLKAFNTELFGYARYRIVHPRFVLEPGFRVHYYASLNQISPEPRLGAKFNLTDRVRLKAATGLYSQNLIATQSDRDVVNLFTGFVSSPDRIAGADGQTVSDRLQRAFHLVTGVEWDLNDDLELNVEPYLKQFGQVINVNRERLRSSDPEFIVEQGLARGVDVSLRYVQGSLLLQGTYSLAEVTRQYDTREGLPLTYYPNFDRRHNVNLLGVLSFGARQDWEVSARWNLGSGFPFTQTQGFYENLSFGNDLSVDLSQLNGNLGILYTSDFDPTLLNAGRLPYYHRLDLSLKKTFTLNRYSKFEINAGVTNAYNRKNLFYFDRVNYQRVNQLPILPTLGVNWSF</sequence>
<keyword evidence="2" id="KW-0472">Membrane</keyword>
<protein>
    <submittedName>
        <fullName evidence="6">TonB-dependent Receptor Plug Domain</fullName>
    </submittedName>
</protein>
<dbReference type="InterPro" id="IPR037066">
    <property type="entry name" value="Plug_dom_sf"/>
</dbReference>
<evidence type="ECO:0000256" key="3">
    <source>
        <dbReference type="ARBA" id="ARBA00023237"/>
    </source>
</evidence>
<dbReference type="Gene3D" id="2.170.130.10">
    <property type="entry name" value="TonB-dependent receptor, plug domain"/>
    <property type="match status" value="1"/>
</dbReference>
<dbReference type="Gene3D" id="2.60.40.1120">
    <property type="entry name" value="Carboxypeptidase-like, regulatory domain"/>
    <property type="match status" value="1"/>
</dbReference>
<dbReference type="STRING" id="1075417.SAMN05421823_1129"/>
<dbReference type="SUPFAM" id="SSF49464">
    <property type="entry name" value="Carboxypeptidase regulatory domain-like"/>
    <property type="match status" value="1"/>
</dbReference>
<dbReference type="InterPro" id="IPR036942">
    <property type="entry name" value="Beta-barrel_TonB_sf"/>
</dbReference>
<evidence type="ECO:0000256" key="2">
    <source>
        <dbReference type="ARBA" id="ARBA00023136"/>
    </source>
</evidence>
<dbReference type="OrthoDB" id="9803050at2"/>
<dbReference type="Proteomes" id="UP000198510">
    <property type="component" value="Unassembled WGS sequence"/>
</dbReference>
<evidence type="ECO:0000256" key="1">
    <source>
        <dbReference type="ARBA" id="ARBA00004442"/>
    </source>
</evidence>
<dbReference type="SUPFAM" id="SSF56935">
    <property type="entry name" value="Porins"/>
    <property type="match status" value="1"/>
</dbReference>
<evidence type="ECO:0000256" key="4">
    <source>
        <dbReference type="SAM" id="SignalP"/>
    </source>
</evidence>
<feature type="signal peptide" evidence="4">
    <location>
        <begin position="1"/>
        <end position="20"/>
    </location>
</feature>
<dbReference type="Pfam" id="PF13715">
    <property type="entry name" value="CarbopepD_reg_2"/>
    <property type="match status" value="1"/>
</dbReference>
<dbReference type="Gene3D" id="2.40.170.20">
    <property type="entry name" value="TonB-dependent receptor, beta-barrel domain"/>
    <property type="match status" value="1"/>
</dbReference>
<accession>A0A1G9S2C6</accession>
<reference evidence="6 7" key="1">
    <citation type="submission" date="2016-10" db="EMBL/GenBank/DDBJ databases">
        <authorList>
            <person name="de Groot N.N."/>
        </authorList>
    </citation>
    <scope>NUCLEOTIDE SEQUENCE [LARGE SCALE GENOMIC DNA]</scope>
    <source>
        <strain evidence="6 7">DSM 25186</strain>
    </source>
</reference>
<dbReference type="RefSeq" id="WP_089686972.1">
    <property type="nucleotide sequence ID" value="NZ_FNFO01000012.1"/>
</dbReference>
<keyword evidence="4" id="KW-0732">Signal</keyword>